<dbReference type="PANTHER" id="PTHR10631:SF9">
    <property type="entry name" value="TRNA (GUANINE(26)-N(2))-DIMETHYLTRANSFERASE"/>
    <property type="match status" value="1"/>
</dbReference>
<evidence type="ECO:0000256" key="1">
    <source>
        <dbReference type="ARBA" id="ARBA00022555"/>
    </source>
</evidence>
<evidence type="ECO:0000313" key="9">
    <source>
        <dbReference type="EMBL" id="KAG8380964.1"/>
    </source>
</evidence>
<evidence type="ECO:0000256" key="4">
    <source>
        <dbReference type="ARBA" id="ARBA00022691"/>
    </source>
</evidence>
<evidence type="ECO:0000256" key="6">
    <source>
        <dbReference type="ARBA" id="ARBA00022884"/>
    </source>
</evidence>
<dbReference type="PROSITE" id="PS51626">
    <property type="entry name" value="SAM_MT_TRM1"/>
    <property type="match status" value="1"/>
</dbReference>
<protein>
    <submittedName>
        <fullName evidence="9">Uncharacterized protein</fullName>
    </submittedName>
</protein>
<dbReference type="GO" id="GO:0002940">
    <property type="term" value="P:tRNA N2-guanine methylation"/>
    <property type="evidence" value="ECO:0007669"/>
    <property type="project" value="TreeGrafter"/>
</dbReference>
<organism evidence="9 10">
    <name type="scientific">Buddleja alternifolia</name>
    <dbReference type="NCBI Taxonomy" id="168488"/>
    <lineage>
        <taxon>Eukaryota</taxon>
        <taxon>Viridiplantae</taxon>
        <taxon>Streptophyta</taxon>
        <taxon>Embryophyta</taxon>
        <taxon>Tracheophyta</taxon>
        <taxon>Spermatophyta</taxon>
        <taxon>Magnoliopsida</taxon>
        <taxon>eudicotyledons</taxon>
        <taxon>Gunneridae</taxon>
        <taxon>Pentapetalae</taxon>
        <taxon>asterids</taxon>
        <taxon>lamiids</taxon>
        <taxon>Lamiales</taxon>
        <taxon>Scrophulariaceae</taxon>
        <taxon>Buddlejeae</taxon>
        <taxon>Buddleja</taxon>
    </lineage>
</organism>
<dbReference type="Gene3D" id="3.40.50.150">
    <property type="entry name" value="Vaccinia Virus protein VP39"/>
    <property type="match status" value="1"/>
</dbReference>
<dbReference type="Proteomes" id="UP000826271">
    <property type="component" value="Unassembled WGS sequence"/>
</dbReference>
<dbReference type="GO" id="GO:0000049">
    <property type="term" value="F:tRNA binding"/>
    <property type="evidence" value="ECO:0007669"/>
    <property type="project" value="UniProtKB-UniRule"/>
</dbReference>
<comment type="caution">
    <text evidence="9">The sequence shown here is derived from an EMBL/GenBank/DDBJ whole genome shotgun (WGS) entry which is preliminary data.</text>
</comment>
<evidence type="ECO:0000256" key="3">
    <source>
        <dbReference type="ARBA" id="ARBA00022679"/>
    </source>
</evidence>
<dbReference type="AlphaFoldDB" id="A0AAV6XEQ4"/>
<dbReference type="CDD" id="cd02440">
    <property type="entry name" value="AdoMet_MTases"/>
    <property type="match status" value="1"/>
</dbReference>
<evidence type="ECO:0000256" key="5">
    <source>
        <dbReference type="ARBA" id="ARBA00022694"/>
    </source>
</evidence>
<name>A0AAV6XEQ4_9LAMI</name>
<dbReference type="Pfam" id="PF02005">
    <property type="entry name" value="TRM"/>
    <property type="match status" value="1"/>
</dbReference>
<keyword evidence="10" id="KW-1185">Reference proteome</keyword>
<evidence type="ECO:0000256" key="8">
    <source>
        <dbReference type="SAM" id="MobiDB-lite"/>
    </source>
</evidence>
<keyword evidence="5 7" id="KW-0819">tRNA processing</keyword>
<evidence type="ECO:0000256" key="7">
    <source>
        <dbReference type="PROSITE-ProRule" id="PRU00958"/>
    </source>
</evidence>
<dbReference type="PANTHER" id="PTHR10631">
    <property type="entry name" value="N 2 ,N 2 -DIMETHYLGUANOSINE TRNA METHYLTRANSFERASE"/>
    <property type="match status" value="1"/>
</dbReference>
<keyword evidence="3 7" id="KW-0808">Transferase</keyword>
<dbReference type="InterPro" id="IPR029063">
    <property type="entry name" value="SAM-dependent_MTases_sf"/>
</dbReference>
<dbReference type="GO" id="GO:0016423">
    <property type="term" value="F:tRNA (guanine) methyltransferase activity"/>
    <property type="evidence" value="ECO:0007669"/>
    <property type="project" value="InterPro"/>
</dbReference>
<keyword evidence="6 7" id="KW-0694">RNA-binding</keyword>
<feature type="region of interest" description="Disordered" evidence="8">
    <location>
        <begin position="1"/>
        <end position="32"/>
    </location>
</feature>
<gene>
    <name evidence="9" type="ORF">BUALT_Bualt06G0071200</name>
</gene>
<accession>A0AAV6XEQ4</accession>
<evidence type="ECO:0000313" key="10">
    <source>
        <dbReference type="Proteomes" id="UP000826271"/>
    </source>
</evidence>
<dbReference type="InterPro" id="IPR002905">
    <property type="entry name" value="Trm1"/>
</dbReference>
<evidence type="ECO:0000256" key="2">
    <source>
        <dbReference type="ARBA" id="ARBA00022603"/>
    </source>
</evidence>
<keyword evidence="4 7" id="KW-0949">S-adenosyl-L-methionine</keyword>
<proteinExistence type="inferred from homology"/>
<keyword evidence="1 7" id="KW-0820">tRNA-binding</keyword>
<keyword evidence="2 7" id="KW-0489">Methyltransferase</keyword>
<comment type="similarity">
    <text evidence="7">Belongs to the class I-like SAM-binding methyltransferase superfamily. Trm1 family.</text>
</comment>
<sequence>MFSLPLKPLSPFTSLTPKPLNPPKCSKPQAETERGLSFDVGDTFFRHESSTGRDLGVLSAAIYKKSHNALRVLDAMCGCGIRSLRYLAEADADFVLANDANPDYGEIISGNLEKAGMGKERWDVKHSDANRVLTERYLERDYFDLIDVDSFGSESSYLRAAISAVKLDGLLYVTSTDGYSSGGHRPQHTLAAYGAYVRHMPYSNEIGLRMLIGGAVREASVLGYHVVPLFSYYSYHGPVFRTMLQVKRGKFPIKRSSVFFLNLVYKSRLFCFKLLIVYFLHS</sequence>
<dbReference type="GO" id="GO:0005634">
    <property type="term" value="C:nucleus"/>
    <property type="evidence" value="ECO:0007669"/>
    <property type="project" value="TreeGrafter"/>
</dbReference>
<reference evidence="9" key="1">
    <citation type="submission" date="2019-10" db="EMBL/GenBank/DDBJ databases">
        <authorList>
            <person name="Zhang R."/>
            <person name="Pan Y."/>
            <person name="Wang J."/>
            <person name="Ma R."/>
            <person name="Yu S."/>
        </authorList>
    </citation>
    <scope>NUCLEOTIDE SEQUENCE</scope>
    <source>
        <strain evidence="9">LA-IB0</strain>
        <tissue evidence="9">Leaf</tissue>
    </source>
</reference>
<dbReference type="EMBL" id="WHWC01000006">
    <property type="protein sequence ID" value="KAG8380964.1"/>
    <property type="molecule type" value="Genomic_DNA"/>
</dbReference>
<dbReference type="SUPFAM" id="SSF53335">
    <property type="entry name" value="S-adenosyl-L-methionine-dependent methyltransferases"/>
    <property type="match status" value="1"/>
</dbReference>